<gene>
    <name evidence="2" type="ORF">DVS28_a4197</name>
</gene>
<evidence type="ECO:0000313" key="2">
    <source>
        <dbReference type="EMBL" id="AXV08864.1"/>
    </source>
</evidence>
<proteinExistence type="predicted"/>
<name>A0A346Y317_9ACTN</name>
<reference evidence="2 3" key="1">
    <citation type="submission" date="2018-09" db="EMBL/GenBank/DDBJ databases">
        <title>Complete genome sequence of Euzebya sp. DY32-46 isolated from seawater of Pacific Ocean.</title>
        <authorList>
            <person name="Xu L."/>
            <person name="Wu Y.-H."/>
            <person name="Xu X.-W."/>
        </authorList>
    </citation>
    <scope>NUCLEOTIDE SEQUENCE [LARGE SCALE GENOMIC DNA]</scope>
    <source>
        <strain evidence="2 3">DY32-46</strain>
    </source>
</reference>
<dbReference type="AlphaFoldDB" id="A0A346Y317"/>
<evidence type="ECO:0000313" key="3">
    <source>
        <dbReference type="Proteomes" id="UP000264006"/>
    </source>
</evidence>
<sequence length="332" mass="36188">MGYIKVARANRFNCVVTVSNEIAAAPGHHPTSAAVPRANSTVQLHHISWTQLVTTAVRLHEHIGVDDVEQRWLLEELIRYLQHSASGALSFNDMGGSWVAVRNAAKDGTLTKNDAGVMDIVQRWDQLIRYIALMMGAQTGLDVTQQLSRAHAKDPRVRADDLVRRLVEGGTLDAVLRIPNTAGDLEICVDLRARQIACTATTRAPEDKGARGRVGWLTRQLRETAPADLHIESRAHRAKNGPTATLAAAAEDSHLLIDDQKRDPATFTLTVRSDMGAGRGVGKGRASSFIESVEDAINAFYDQVLSSLTAWQPKAAPRQPVGEPADNQTFDD</sequence>
<accession>A0A346Y317</accession>
<evidence type="ECO:0000256" key="1">
    <source>
        <dbReference type="SAM" id="MobiDB-lite"/>
    </source>
</evidence>
<dbReference type="EMBL" id="CP031165">
    <property type="protein sequence ID" value="AXV08864.1"/>
    <property type="molecule type" value="Genomic_DNA"/>
</dbReference>
<dbReference type="KEGG" id="euz:DVS28_a4197"/>
<organism evidence="2 3">
    <name type="scientific">Euzebya pacifica</name>
    <dbReference type="NCBI Taxonomy" id="1608957"/>
    <lineage>
        <taxon>Bacteria</taxon>
        <taxon>Bacillati</taxon>
        <taxon>Actinomycetota</taxon>
        <taxon>Nitriliruptoria</taxon>
        <taxon>Euzebyales</taxon>
    </lineage>
</organism>
<feature type="region of interest" description="Disordered" evidence="1">
    <location>
        <begin position="313"/>
        <end position="332"/>
    </location>
</feature>
<keyword evidence="3" id="KW-1185">Reference proteome</keyword>
<dbReference type="Proteomes" id="UP000264006">
    <property type="component" value="Chromosome"/>
</dbReference>
<protein>
    <submittedName>
        <fullName evidence="2">Tellurium resistance protein terD</fullName>
    </submittedName>
</protein>